<dbReference type="AlphaFoldDB" id="A0A1G8GVL2"/>
<name>A0A1G8GVL2_9CLOT</name>
<dbReference type="InterPro" id="IPR009366">
    <property type="entry name" value="Protein_Veg"/>
</dbReference>
<gene>
    <name evidence="1" type="ORF">SAMN05421804_101380</name>
</gene>
<accession>A0A1G8GVL2</accession>
<dbReference type="PIRSF" id="PIRSF037257">
    <property type="entry name" value="DUF1021"/>
    <property type="match status" value="1"/>
</dbReference>
<organism evidence="1 2">
    <name type="scientific">Proteiniclasticum ruminis</name>
    <dbReference type="NCBI Taxonomy" id="398199"/>
    <lineage>
        <taxon>Bacteria</taxon>
        <taxon>Bacillati</taxon>
        <taxon>Bacillota</taxon>
        <taxon>Clostridia</taxon>
        <taxon>Eubacteriales</taxon>
        <taxon>Clostridiaceae</taxon>
        <taxon>Proteiniclasticum</taxon>
    </lineage>
</organism>
<evidence type="ECO:0000313" key="2">
    <source>
        <dbReference type="Proteomes" id="UP000183255"/>
    </source>
</evidence>
<dbReference type="EMBL" id="FNDZ01000001">
    <property type="protein sequence ID" value="SDH98428.1"/>
    <property type="molecule type" value="Genomic_DNA"/>
</dbReference>
<dbReference type="PANTHER" id="PTHR40026">
    <property type="entry name" value="PROTEIN VEG"/>
    <property type="match status" value="1"/>
</dbReference>
<protein>
    <submittedName>
        <fullName evidence="1">Uncharacterized protein Veg</fullName>
    </submittedName>
</protein>
<proteinExistence type="predicted"/>
<reference evidence="1 2" key="1">
    <citation type="submission" date="2016-10" db="EMBL/GenBank/DDBJ databases">
        <authorList>
            <person name="de Groot N.N."/>
        </authorList>
    </citation>
    <scope>NUCLEOTIDE SEQUENCE [LARGE SCALE GENOMIC DNA]</scope>
    <source>
        <strain evidence="1 2">CGMCC 1.5058</strain>
    </source>
</reference>
<dbReference type="Gene3D" id="2.30.30.100">
    <property type="match status" value="1"/>
</dbReference>
<evidence type="ECO:0000313" key="1">
    <source>
        <dbReference type="EMBL" id="SDH98428.1"/>
    </source>
</evidence>
<sequence>MEYLKNITDIRKEIEKNVGRDVKLKANVGRRKMYESTGTIEQVYPSIFVVRLDNESKGCVSFSYSDVLTKTVTLSYKN</sequence>
<dbReference type="PANTHER" id="PTHR40026:SF1">
    <property type="entry name" value="PROTEIN VEG"/>
    <property type="match status" value="1"/>
</dbReference>
<dbReference type="Proteomes" id="UP000183255">
    <property type="component" value="Unassembled WGS sequence"/>
</dbReference>
<dbReference type="GO" id="GO:0006355">
    <property type="term" value="P:regulation of DNA-templated transcription"/>
    <property type="evidence" value="ECO:0007669"/>
    <property type="project" value="InterPro"/>
</dbReference>
<dbReference type="Pfam" id="PF06257">
    <property type="entry name" value="VEG"/>
    <property type="match status" value="1"/>
</dbReference>
<dbReference type="RefSeq" id="WP_031573341.1">
    <property type="nucleotide sequence ID" value="NZ_DAMANS010000015.1"/>
</dbReference>